<dbReference type="InterPro" id="IPR003593">
    <property type="entry name" value="AAA+_ATPase"/>
</dbReference>
<reference evidence="6 7" key="1">
    <citation type="journal article" date="2015" name="Antonie Van Leeuwenhoek">
        <title>Prauserella endophytica sp. nov., an endophytic actinobacterium isolated from Tamarix taklamakanensis.</title>
        <authorList>
            <person name="Liu J.M."/>
            <person name="Habden X."/>
            <person name="Guo L."/>
            <person name="Tuo L."/>
            <person name="Jiang Z.K."/>
            <person name="Liu S.W."/>
            <person name="Liu X.F."/>
            <person name="Chen L."/>
            <person name="Li R.F."/>
            <person name="Zhang Y.Q."/>
            <person name="Sun C.H."/>
        </authorList>
    </citation>
    <scope>NUCLEOTIDE SEQUENCE [LARGE SCALE GENOMIC DNA]</scope>
    <source>
        <strain evidence="6 7">CGMCC 4.7182</strain>
    </source>
</reference>
<keyword evidence="4 6" id="KW-0067">ATP-binding</keyword>
<keyword evidence="1" id="KW-0813">Transport</keyword>
<evidence type="ECO:0000313" key="7">
    <source>
        <dbReference type="Proteomes" id="UP000309992"/>
    </source>
</evidence>
<dbReference type="CDD" id="cd03216">
    <property type="entry name" value="ABC_Carb_Monos_I"/>
    <property type="match status" value="1"/>
</dbReference>
<feature type="domain" description="ABC transporter" evidence="5">
    <location>
        <begin position="21"/>
        <end position="257"/>
    </location>
</feature>
<dbReference type="PANTHER" id="PTHR43790:SF9">
    <property type="entry name" value="GALACTOFURANOSE TRANSPORTER ATP-BINDING PROTEIN YTFR"/>
    <property type="match status" value="1"/>
</dbReference>
<evidence type="ECO:0000256" key="3">
    <source>
        <dbReference type="ARBA" id="ARBA00022741"/>
    </source>
</evidence>
<dbReference type="Gene3D" id="3.40.50.300">
    <property type="entry name" value="P-loop containing nucleotide triphosphate hydrolases"/>
    <property type="match status" value="2"/>
</dbReference>
<dbReference type="CDD" id="cd03215">
    <property type="entry name" value="ABC_Carb_Monos_II"/>
    <property type="match status" value="1"/>
</dbReference>
<dbReference type="PROSITE" id="PS00211">
    <property type="entry name" value="ABC_TRANSPORTER_1"/>
    <property type="match status" value="1"/>
</dbReference>
<dbReference type="InterPro" id="IPR003439">
    <property type="entry name" value="ABC_transporter-like_ATP-bd"/>
</dbReference>
<keyword evidence="7" id="KW-1185">Reference proteome</keyword>
<dbReference type="InterPro" id="IPR027417">
    <property type="entry name" value="P-loop_NTPase"/>
</dbReference>
<keyword evidence="3" id="KW-0547">Nucleotide-binding</keyword>
<dbReference type="GO" id="GO:0005524">
    <property type="term" value="F:ATP binding"/>
    <property type="evidence" value="ECO:0007669"/>
    <property type="project" value="UniProtKB-KW"/>
</dbReference>
<dbReference type="InterPro" id="IPR017871">
    <property type="entry name" value="ABC_transporter-like_CS"/>
</dbReference>
<accession>A0ABY2S4X9</accession>
<evidence type="ECO:0000259" key="5">
    <source>
        <dbReference type="PROSITE" id="PS50893"/>
    </source>
</evidence>
<gene>
    <name evidence="6" type="ORF">FCN18_15620</name>
</gene>
<keyword evidence="2" id="KW-0677">Repeat</keyword>
<organism evidence="6 7">
    <name type="scientific">Prauserella endophytica</name>
    <dbReference type="NCBI Taxonomy" id="1592324"/>
    <lineage>
        <taxon>Bacteria</taxon>
        <taxon>Bacillati</taxon>
        <taxon>Actinomycetota</taxon>
        <taxon>Actinomycetes</taxon>
        <taxon>Pseudonocardiales</taxon>
        <taxon>Pseudonocardiaceae</taxon>
        <taxon>Prauserella</taxon>
        <taxon>Prauserella coralliicola group</taxon>
    </lineage>
</organism>
<dbReference type="EMBL" id="SWMS01000007">
    <property type="protein sequence ID" value="TKG70942.1"/>
    <property type="molecule type" value="Genomic_DNA"/>
</dbReference>
<protein>
    <submittedName>
        <fullName evidence="6">Sugar ABC transporter ATP-binding protein</fullName>
    </submittedName>
</protein>
<dbReference type="SMART" id="SM00382">
    <property type="entry name" value="AAA"/>
    <property type="match status" value="2"/>
</dbReference>
<evidence type="ECO:0000256" key="2">
    <source>
        <dbReference type="ARBA" id="ARBA00022737"/>
    </source>
</evidence>
<comment type="caution">
    <text evidence="6">The sequence shown here is derived from an EMBL/GenBank/DDBJ whole genome shotgun (WGS) entry which is preliminary data.</text>
</comment>
<sequence length="520" mass="56492">MNATELVPPGQRRPTSAATFVEVQALTKTYGAIRALKGVNIAFRRGEVHGLVGANGAGKSTLVRSLAGLEQPDSGSIRIDGVETQIPNPSAATKLGLAFIHQELNLVETFTASQNIMLGSHEGAALAYRRIDGVHPTARTVATMLGIDFRLDRPVARLTVHQKWLVSIARALVHDCRLIAMDEPTASLGAEESARLLKVARDLADHGVAVLFISHRLDEVLELCDRVTAFRDGGVSATMQRPEATRRRLVEAIVGHEAAPSRPASRVANDDRPVVLEVSDVRRGRALTGATLQLREGELLGIAGLVGSGRTELARAIFGADRIDSGTMRLFGRPYAPRSITDGIRHRIGLVSEERRAEALFLDLSVTGNLYVNTWRKHRIRFTPFTSSRRAERQAAEVSQELGVVLRQGGVRQPIGGLSGGNQQKVVIGRWLQTEPAVLLLDEPTRGVDIGARDEIYRRIRSFARAGMSVIVISSEFEELLECDRVVVMSAGATVGELTGASITVKDMLRLCYHWPESGS</sequence>
<evidence type="ECO:0000313" key="6">
    <source>
        <dbReference type="EMBL" id="TKG70942.1"/>
    </source>
</evidence>
<feature type="domain" description="ABC transporter" evidence="5">
    <location>
        <begin position="267"/>
        <end position="516"/>
    </location>
</feature>
<dbReference type="SUPFAM" id="SSF52540">
    <property type="entry name" value="P-loop containing nucleoside triphosphate hydrolases"/>
    <property type="match status" value="2"/>
</dbReference>
<name>A0ABY2S4X9_9PSEU</name>
<dbReference type="RefSeq" id="WP_137095448.1">
    <property type="nucleotide sequence ID" value="NZ_SWMS01000007.1"/>
</dbReference>
<evidence type="ECO:0000256" key="1">
    <source>
        <dbReference type="ARBA" id="ARBA00022448"/>
    </source>
</evidence>
<dbReference type="InterPro" id="IPR050107">
    <property type="entry name" value="ABC_carbohydrate_import_ATPase"/>
</dbReference>
<dbReference type="Proteomes" id="UP000309992">
    <property type="component" value="Unassembled WGS sequence"/>
</dbReference>
<proteinExistence type="predicted"/>
<dbReference type="PANTHER" id="PTHR43790">
    <property type="entry name" value="CARBOHYDRATE TRANSPORT ATP-BINDING PROTEIN MG119-RELATED"/>
    <property type="match status" value="1"/>
</dbReference>
<dbReference type="PROSITE" id="PS50893">
    <property type="entry name" value="ABC_TRANSPORTER_2"/>
    <property type="match status" value="2"/>
</dbReference>
<evidence type="ECO:0000256" key="4">
    <source>
        <dbReference type="ARBA" id="ARBA00022840"/>
    </source>
</evidence>
<dbReference type="Pfam" id="PF00005">
    <property type="entry name" value="ABC_tran"/>
    <property type="match status" value="2"/>
</dbReference>